<dbReference type="EMBL" id="CP045119">
    <property type="protein sequence ID" value="QIN83429.1"/>
    <property type="molecule type" value="Genomic_DNA"/>
</dbReference>
<feature type="compositionally biased region" description="Low complexity" evidence="1">
    <location>
        <begin position="250"/>
        <end position="259"/>
    </location>
</feature>
<gene>
    <name evidence="3" type="ORF">GBA63_12880</name>
</gene>
<evidence type="ECO:0000256" key="2">
    <source>
        <dbReference type="SAM" id="Phobius"/>
    </source>
</evidence>
<keyword evidence="2" id="KW-0472">Membrane</keyword>
<evidence type="ECO:0000313" key="4">
    <source>
        <dbReference type="Proteomes" id="UP000501452"/>
    </source>
</evidence>
<dbReference type="KEGG" id="rub:GBA63_12880"/>
<feature type="compositionally biased region" description="Gly residues" evidence="1">
    <location>
        <begin position="194"/>
        <end position="204"/>
    </location>
</feature>
<dbReference type="AlphaFoldDB" id="A0A6G8QAE3"/>
<dbReference type="RefSeq" id="WP_166176709.1">
    <property type="nucleotide sequence ID" value="NZ_CP045119.1"/>
</dbReference>
<sequence>MSTRNANPGIDTHQVMAAGLAATGAAFVTSRFGVAGTLLGAAVTAMIITGGSAVLKAYIENAAGRVRGGATRLRERREAGAAAAPAEQAVTAEAANPPGRPDLRNNFAGRMRAAVEWFRGLPTPARRPILIKALAAAAVALVICLVAIWGVEKVIGNSLSCGLWAECPYGAAPGIHVAGFDDSGAGSTLSGGDVDLGGGGGGGVIDRVQDIPAVPGGEDPAGGSSASPAAEEAPSSASPAAEEPAPEEPPASASPAAGGKNNPDASASPAAQ</sequence>
<evidence type="ECO:0000313" key="3">
    <source>
        <dbReference type="EMBL" id="QIN83429.1"/>
    </source>
</evidence>
<evidence type="ECO:0000256" key="1">
    <source>
        <dbReference type="SAM" id="MobiDB-lite"/>
    </source>
</evidence>
<organism evidence="3 4">
    <name type="scientific">Rubrobacter tropicus</name>
    <dbReference type="NCBI Taxonomy" id="2653851"/>
    <lineage>
        <taxon>Bacteria</taxon>
        <taxon>Bacillati</taxon>
        <taxon>Actinomycetota</taxon>
        <taxon>Rubrobacteria</taxon>
        <taxon>Rubrobacterales</taxon>
        <taxon>Rubrobacteraceae</taxon>
        <taxon>Rubrobacter</taxon>
    </lineage>
</organism>
<keyword evidence="2" id="KW-1133">Transmembrane helix</keyword>
<protein>
    <submittedName>
        <fullName evidence="3">Uncharacterized protein</fullName>
    </submittedName>
</protein>
<proteinExistence type="predicted"/>
<feature type="transmembrane region" description="Helical" evidence="2">
    <location>
        <begin position="38"/>
        <end position="59"/>
    </location>
</feature>
<dbReference type="Proteomes" id="UP000501452">
    <property type="component" value="Chromosome"/>
</dbReference>
<feature type="compositionally biased region" description="Low complexity" evidence="1">
    <location>
        <begin position="215"/>
        <end position="243"/>
    </location>
</feature>
<keyword evidence="2" id="KW-0812">Transmembrane</keyword>
<feature type="compositionally biased region" description="Polar residues" evidence="1">
    <location>
        <begin position="263"/>
        <end position="272"/>
    </location>
</feature>
<keyword evidence="4" id="KW-1185">Reference proteome</keyword>
<name>A0A6G8QAE3_9ACTN</name>
<feature type="region of interest" description="Disordered" evidence="1">
    <location>
        <begin position="191"/>
        <end position="272"/>
    </location>
</feature>
<feature type="transmembrane region" description="Helical" evidence="2">
    <location>
        <begin position="129"/>
        <end position="151"/>
    </location>
</feature>
<accession>A0A6G8QAE3</accession>
<reference evidence="3 4" key="1">
    <citation type="submission" date="2019-10" db="EMBL/GenBank/DDBJ databases">
        <title>Rubrobacter sp nov SCSIO 52090 isolated from a deep-sea sediment in the South China Sea.</title>
        <authorList>
            <person name="Chen R.W."/>
        </authorList>
    </citation>
    <scope>NUCLEOTIDE SEQUENCE [LARGE SCALE GENOMIC DNA]</scope>
    <source>
        <strain evidence="3 4">SCSIO 52909</strain>
    </source>
</reference>